<dbReference type="PANTHER" id="PTHR10000">
    <property type="entry name" value="PHOSPHOSERINE PHOSPHATASE"/>
    <property type="match status" value="1"/>
</dbReference>
<proteinExistence type="predicted"/>
<dbReference type="SFLD" id="SFLDG01140">
    <property type="entry name" value="C2.B:_Phosphomannomutase_and_P"/>
    <property type="match status" value="1"/>
</dbReference>
<dbReference type="InterPro" id="IPR036412">
    <property type="entry name" value="HAD-like_sf"/>
</dbReference>
<dbReference type="KEGG" id="spon:HME9304_02598"/>
<organism evidence="1 2">
    <name type="scientific">Flagellimonas maritima</name>
    <dbReference type="NCBI Taxonomy" id="1383885"/>
    <lineage>
        <taxon>Bacteria</taxon>
        <taxon>Pseudomonadati</taxon>
        <taxon>Bacteroidota</taxon>
        <taxon>Flavobacteriia</taxon>
        <taxon>Flavobacteriales</taxon>
        <taxon>Flavobacteriaceae</taxon>
        <taxon>Flagellimonas</taxon>
    </lineage>
</organism>
<dbReference type="RefSeq" id="WP_112378951.1">
    <property type="nucleotide sequence ID" value="NZ_CP030104.1"/>
</dbReference>
<dbReference type="SFLD" id="SFLDG01144">
    <property type="entry name" value="C2.B.4:_PGP_Like"/>
    <property type="match status" value="1"/>
</dbReference>
<evidence type="ECO:0000313" key="1">
    <source>
        <dbReference type="EMBL" id="AWX45576.1"/>
    </source>
</evidence>
<dbReference type="AlphaFoldDB" id="A0A2Z4LUS7"/>
<dbReference type="InterPro" id="IPR000150">
    <property type="entry name" value="Cof"/>
</dbReference>
<dbReference type="SUPFAM" id="SSF56784">
    <property type="entry name" value="HAD-like"/>
    <property type="match status" value="1"/>
</dbReference>
<dbReference type="GO" id="GO:0016791">
    <property type="term" value="F:phosphatase activity"/>
    <property type="evidence" value="ECO:0007669"/>
    <property type="project" value="TreeGrafter"/>
</dbReference>
<dbReference type="NCBIfam" id="TIGR00099">
    <property type="entry name" value="Cof-subfamily"/>
    <property type="match status" value="1"/>
</dbReference>
<dbReference type="InterPro" id="IPR023214">
    <property type="entry name" value="HAD_sf"/>
</dbReference>
<dbReference type="InterPro" id="IPR006379">
    <property type="entry name" value="HAD-SF_hydro_IIB"/>
</dbReference>
<gene>
    <name evidence="1" type="ORF">HME9304_02598</name>
</gene>
<protein>
    <submittedName>
        <fullName evidence="1">Sugar phosphatase YbiV</fullName>
    </submittedName>
</protein>
<dbReference type="GO" id="GO:0000287">
    <property type="term" value="F:magnesium ion binding"/>
    <property type="evidence" value="ECO:0007669"/>
    <property type="project" value="TreeGrafter"/>
</dbReference>
<dbReference type="PANTHER" id="PTHR10000:SF53">
    <property type="entry name" value="5-AMINO-6-(5-PHOSPHO-D-RIBITYLAMINO)URACIL PHOSPHATASE YBJI-RELATED"/>
    <property type="match status" value="1"/>
</dbReference>
<dbReference type="CDD" id="cd07518">
    <property type="entry name" value="HAD_YbiV-Like"/>
    <property type="match status" value="1"/>
</dbReference>
<dbReference type="Gene3D" id="3.40.50.1000">
    <property type="entry name" value="HAD superfamily/HAD-like"/>
    <property type="match status" value="1"/>
</dbReference>
<accession>A0A2Z4LUS7</accession>
<dbReference type="NCBIfam" id="TIGR01484">
    <property type="entry name" value="HAD-SF-IIB"/>
    <property type="match status" value="1"/>
</dbReference>
<dbReference type="Proteomes" id="UP000248536">
    <property type="component" value="Chromosome"/>
</dbReference>
<keyword evidence="2" id="KW-1185">Reference proteome</keyword>
<dbReference type="SFLD" id="SFLDS00003">
    <property type="entry name" value="Haloacid_Dehalogenase"/>
    <property type="match status" value="1"/>
</dbReference>
<dbReference type="EMBL" id="CP030104">
    <property type="protein sequence ID" value="AWX45576.1"/>
    <property type="molecule type" value="Genomic_DNA"/>
</dbReference>
<reference evidence="1 2" key="1">
    <citation type="submission" date="2018-06" db="EMBL/GenBank/DDBJ databases">
        <title>Spongiibacterium sp. HME9304 Genome sequencing and assembly.</title>
        <authorList>
            <person name="Kang H."/>
            <person name="Kim H."/>
            <person name="Joh K."/>
        </authorList>
    </citation>
    <scope>NUCLEOTIDE SEQUENCE [LARGE SCALE GENOMIC DNA]</scope>
    <source>
        <strain evidence="1 2">HME9304</strain>
    </source>
</reference>
<dbReference type="Pfam" id="PF08282">
    <property type="entry name" value="Hydrolase_3"/>
    <property type="match status" value="1"/>
</dbReference>
<dbReference type="Gene3D" id="3.30.1240.10">
    <property type="match status" value="1"/>
</dbReference>
<sequence length="264" mass="30077">MDLSKIRMVVTDMDGTLLNSKHEVSDRFFEIFNELKQKNIQFVAASGRQYHSMLDKLSSIKDDIYFIAENGAYIRKNNSVLLTTPLEKKSVHNILQILSNVPGAYPVLCSKDTAYVTGSSSKFLKMLQEYYTAFKVVDNQAIVKDEILKIAIYHFENSEEYIYPKVKHLEKSLKVKVSGANWVDVSHINAHKGFALEKLMGTYGITSDEIMVFGDYNNDLEMLELSNYSFAMANAHPNVKRAAKFETLSNEEFGVEKIMEKLIV</sequence>
<name>A0A2Z4LUS7_9FLAO</name>
<evidence type="ECO:0000313" key="2">
    <source>
        <dbReference type="Proteomes" id="UP000248536"/>
    </source>
</evidence>
<dbReference type="GO" id="GO:0005829">
    <property type="term" value="C:cytosol"/>
    <property type="evidence" value="ECO:0007669"/>
    <property type="project" value="TreeGrafter"/>
</dbReference>
<dbReference type="OrthoDB" id="9814970at2"/>